<reference evidence="1 2" key="1">
    <citation type="journal article" date="2014" name="Nat. Genet.">
        <title>Genome sequence of the hot pepper provides insights into the evolution of pungency in Capsicum species.</title>
        <authorList>
            <person name="Kim S."/>
            <person name="Park M."/>
            <person name="Yeom S.I."/>
            <person name="Kim Y.M."/>
            <person name="Lee J.M."/>
            <person name="Lee H.A."/>
            <person name="Seo E."/>
            <person name="Choi J."/>
            <person name="Cheong K."/>
            <person name="Kim K.T."/>
            <person name="Jung K."/>
            <person name="Lee G.W."/>
            <person name="Oh S.K."/>
            <person name="Bae C."/>
            <person name="Kim S.B."/>
            <person name="Lee H.Y."/>
            <person name="Kim S.Y."/>
            <person name="Kim M.S."/>
            <person name="Kang B.C."/>
            <person name="Jo Y.D."/>
            <person name="Yang H.B."/>
            <person name="Jeong H.J."/>
            <person name="Kang W.H."/>
            <person name="Kwon J.K."/>
            <person name="Shin C."/>
            <person name="Lim J.Y."/>
            <person name="Park J.H."/>
            <person name="Huh J.H."/>
            <person name="Kim J.S."/>
            <person name="Kim B.D."/>
            <person name="Cohen O."/>
            <person name="Paran I."/>
            <person name="Suh M.C."/>
            <person name="Lee S.B."/>
            <person name="Kim Y.K."/>
            <person name="Shin Y."/>
            <person name="Noh S.J."/>
            <person name="Park J."/>
            <person name="Seo Y.S."/>
            <person name="Kwon S.Y."/>
            <person name="Kim H.A."/>
            <person name="Park J.M."/>
            <person name="Kim H.J."/>
            <person name="Choi S.B."/>
            <person name="Bosland P.W."/>
            <person name="Reeves G."/>
            <person name="Jo S.H."/>
            <person name="Lee B.W."/>
            <person name="Cho H.T."/>
            <person name="Choi H.S."/>
            <person name="Lee M.S."/>
            <person name="Yu Y."/>
            <person name="Do Choi Y."/>
            <person name="Park B.S."/>
            <person name="van Deynze A."/>
            <person name="Ashrafi H."/>
            <person name="Hill T."/>
            <person name="Kim W.T."/>
            <person name="Pai H.S."/>
            <person name="Ahn H.K."/>
            <person name="Yeam I."/>
            <person name="Giovannoni J.J."/>
            <person name="Rose J.K."/>
            <person name="Sorensen I."/>
            <person name="Lee S.J."/>
            <person name="Kim R.W."/>
            <person name="Choi I.Y."/>
            <person name="Choi B.S."/>
            <person name="Lim J.S."/>
            <person name="Lee Y.H."/>
            <person name="Choi D."/>
        </authorList>
    </citation>
    <scope>NUCLEOTIDE SEQUENCE [LARGE SCALE GENOMIC DNA]</scope>
    <source>
        <strain evidence="2">cv. CM334</strain>
    </source>
</reference>
<name>A0A2G2Y1W7_CAPAN</name>
<comment type="caution">
    <text evidence="1">The sequence shown here is derived from an EMBL/GenBank/DDBJ whole genome shotgun (WGS) entry which is preliminary data.</text>
</comment>
<evidence type="ECO:0000313" key="1">
    <source>
        <dbReference type="EMBL" id="PHT63728.1"/>
    </source>
</evidence>
<sequence length="111" mass="12259">MGLRLVTTGFLGMKEIFIILGTPNETIWEGFSEIPGVKVNFVKHSLPSLGDSGLSWLSGLLWYNNLRKKFQNATPFMGLPVLSEAGLGLLNKLLTYDPKKRITADAALNHE</sequence>
<accession>A0A2G2Y1W7</accession>
<dbReference type="InterPro" id="IPR011009">
    <property type="entry name" value="Kinase-like_dom_sf"/>
</dbReference>
<keyword evidence="2" id="KW-1185">Reference proteome</keyword>
<dbReference type="SUPFAM" id="SSF56112">
    <property type="entry name" value="Protein kinase-like (PK-like)"/>
    <property type="match status" value="1"/>
</dbReference>
<proteinExistence type="predicted"/>
<reference evidence="1 2" key="2">
    <citation type="journal article" date="2017" name="Genome Biol.">
        <title>New reference genome sequences of hot pepper reveal the massive evolution of plant disease-resistance genes by retroduplication.</title>
        <authorList>
            <person name="Kim S."/>
            <person name="Park J."/>
            <person name="Yeom S.I."/>
            <person name="Kim Y.M."/>
            <person name="Seo E."/>
            <person name="Kim K.T."/>
            <person name="Kim M.S."/>
            <person name="Lee J.M."/>
            <person name="Cheong K."/>
            <person name="Shin H.S."/>
            <person name="Kim S.B."/>
            <person name="Han K."/>
            <person name="Lee J."/>
            <person name="Park M."/>
            <person name="Lee H.A."/>
            <person name="Lee H.Y."/>
            <person name="Lee Y."/>
            <person name="Oh S."/>
            <person name="Lee J.H."/>
            <person name="Choi E."/>
            <person name="Choi E."/>
            <person name="Lee S.E."/>
            <person name="Jeon J."/>
            <person name="Kim H."/>
            <person name="Choi G."/>
            <person name="Song H."/>
            <person name="Lee J."/>
            <person name="Lee S.C."/>
            <person name="Kwon J.K."/>
            <person name="Lee H.Y."/>
            <person name="Koo N."/>
            <person name="Hong Y."/>
            <person name="Kim R.W."/>
            <person name="Kang W.H."/>
            <person name="Huh J.H."/>
            <person name="Kang B.C."/>
            <person name="Yang T.J."/>
            <person name="Lee Y.H."/>
            <person name="Bennetzen J.L."/>
            <person name="Choi D."/>
        </authorList>
    </citation>
    <scope>NUCLEOTIDE SEQUENCE [LARGE SCALE GENOMIC DNA]</scope>
    <source>
        <strain evidence="2">cv. CM334</strain>
    </source>
</reference>
<dbReference type="EMBL" id="AYRZ02000025">
    <property type="protein sequence ID" value="PHT63728.1"/>
    <property type="molecule type" value="Genomic_DNA"/>
</dbReference>
<dbReference type="Gramene" id="PHT63728">
    <property type="protein sequence ID" value="PHT63728"/>
    <property type="gene ID" value="T459_32414"/>
</dbReference>
<dbReference type="Gene3D" id="1.10.510.10">
    <property type="entry name" value="Transferase(Phosphotransferase) domain 1"/>
    <property type="match status" value="1"/>
</dbReference>
<evidence type="ECO:0000313" key="2">
    <source>
        <dbReference type="Proteomes" id="UP000222542"/>
    </source>
</evidence>
<gene>
    <name evidence="1" type="ORF">T459_32414</name>
</gene>
<organism evidence="1 2">
    <name type="scientific">Capsicum annuum</name>
    <name type="common">Capsicum pepper</name>
    <dbReference type="NCBI Taxonomy" id="4072"/>
    <lineage>
        <taxon>Eukaryota</taxon>
        <taxon>Viridiplantae</taxon>
        <taxon>Streptophyta</taxon>
        <taxon>Embryophyta</taxon>
        <taxon>Tracheophyta</taxon>
        <taxon>Spermatophyta</taxon>
        <taxon>Magnoliopsida</taxon>
        <taxon>eudicotyledons</taxon>
        <taxon>Gunneridae</taxon>
        <taxon>Pentapetalae</taxon>
        <taxon>asterids</taxon>
        <taxon>lamiids</taxon>
        <taxon>Solanales</taxon>
        <taxon>Solanaceae</taxon>
        <taxon>Solanoideae</taxon>
        <taxon>Capsiceae</taxon>
        <taxon>Capsicum</taxon>
    </lineage>
</organism>
<protein>
    <submittedName>
        <fullName evidence="1">Uncharacterized protein</fullName>
    </submittedName>
</protein>
<dbReference type="AlphaFoldDB" id="A0A2G2Y1W7"/>
<dbReference type="Proteomes" id="UP000222542">
    <property type="component" value="Unassembled WGS sequence"/>
</dbReference>